<gene>
    <name evidence="3" type="ORF">HDF12_001199</name>
</gene>
<dbReference type="GO" id="GO:0005509">
    <property type="term" value="F:calcium ion binding"/>
    <property type="evidence" value="ECO:0007669"/>
    <property type="project" value="InterPro"/>
</dbReference>
<reference evidence="3 4" key="1">
    <citation type="submission" date="2020-07" db="EMBL/GenBank/DDBJ databases">
        <title>Genomic Encyclopedia of Type Strains, Phase IV (KMG-V): Genome sequencing to study the core and pangenomes of soil and plant-associated prokaryotes.</title>
        <authorList>
            <person name="Whitman W."/>
        </authorList>
    </citation>
    <scope>NUCLEOTIDE SEQUENCE [LARGE SCALE GENOMIC DNA]</scope>
    <source>
        <strain evidence="3 4">M8UP30</strain>
    </source>
</reference>
<dbReference type="InterPro" id="IPR013783">
    <property type="entry name" value="Ig-like_fold"/>
</dbReference>
<protein>
    <submittedName>
        <fullName evidence="3">Uncharacterized protein</fullName>
    </submittedName>
</protein>
<name>A0A7Y9T3X7_9BACT</name>
<accession>A0A7Y9T3X7</accession>
<sequence>MRKVFRTLVTSITLALIFFCLDSTSPSQTANAATALAISTTSIPQATLEKAYSASLKATGGTVPYHWKVVSGTHPPGFALNGGTGLLYGTPTRDGSFPLTFSVTDSSKPAQTKTVSLTVAVATANASPSPLSITSATLAAGTDGTNYSSQLKASGGTPAYTWSITSGKLPAGLTLAATTGMISGTPTAAGTSSFTATVTDNSNPDQTKSAATSIAVAAEGSQQSGSGTTWYIRPDGGTRYSANATTGQCDGKADVAYSGTGTNQHCAFKDPRYLWDDQSYGNHAWVISGGDTVILRGGPWRIGFDKAPGSCSGAGCGAGYTWCFGGGGNYGCYNPPIPAGTASQHTRILGENYASCNSGGVTTRSQLTQIFGGFGVTEALNLTGAKYVDVECLEVTRHSQCIAFGSPAVPASCVSGSADDYDSDGIHTDNTTHDLLMQDMWIHGHIGRGIKGPIGGLVTCLRCDIAFNGGAGWDFDDGSATPMVNGDWHFLYSTIEWSGCNQEYPAVHTIPVASCYGQSDGGYGDGVGTPHGTGLSATIDHSKFIYNTQDGLDLGHIDTGGPYTLSITNSIAYSNSGGTFKIGGNFGTAMITNNVAIGDCDRMAYPISGAPSTYNAHLGDFCRASDAFPFDFRQNSTFTIANNTIVTYAPTIFDISCWDAPGVQGANGKGCGGATLNFHDNIVVGYDNPATYPLGSQVGGPGAWYFQEAAPSGSKSGTVIGTINRSNNLYYGIGHGFTCPTGYSSEKCVTPDFDKQPTGNGTSFTPTELDNFNFNISSGSAAAGTGVTYSGVPATDYNGVSRPNPPSMGAVEP</sequence>
<dbReference type="AlphaFoldDB" id="A0A7Y9T3X7"/>
<dbReference type="SUPFAM" id="SSF49313">
    <property type="entry name" value="Cadherin-like"/>
    <property type="match status" value="2"/>
</dbReference>
<evidence type="ECO:0000256" key="2">
    <source>
        <dbReference type="SAM" id="SignalP"/>
    </source>
</evidence>
<keyword evidence="2" id="KW-0732">Signal</keyword>
<evidence type="ECO:0000313" key="3">
    <source>
        <dbReference type="EMBL" id="NYF50834.1"/>
    </source>
</evidence>
<dbReference type="Pfam" id="PF05345">
    <property type="entry name" value="He_PIG"/>
    <property type="match status" value="2"/>
</dbReference>
<feature type="signal peptide" evidence="2">
    <location>
        <begin position="1"/>
        <end position="32"/>
    </location>
</feature>
<dbReference type="Proteomes" id="UP000534186">
    <property type="component" value="Unassembled WGS sequence"/>
</dbReference>
<proteinExistence type="predicted"/>
<dbReference type="InterPro" id="IPR015919">
    <property type="entry name" value="Cadherin-like_sf"/>
</dbReference>
<evidence type="ECO:0000256" key="1">
    <source>
        <dbReference type="SAM" id="MobiDB-lite"/>
    </source>
</evidence>
<dbReference type="GO" id="GO:0016020">
    <property type="term" value="C:membrane"/>
    <property type="evidence" value="ECO:0007669"/>
    <property type="project" value="InterPro"/>
</dbReference>
<comment type="caution">
    <text evidence="3">The sequence shown here is derived from an EMBL/GenBank/DDBJ whole genome shotgun (WGS) entry which is preliminary data.</text>
</comment>
<evidence type="ECO:0000313" key="4">
    <source>
        <dbReference type="Proteomes" id="UP000534186"/>
    </source>
</evidence>
<organism evidence="3 4">
    <name type="scientific">Tunturiibacter lichenicola</name>
    <dbReference type="NCBI Taxonomy" id="2051959"/>
    <lineage>
        <taxon>Bacteria</taxon>
        <taxon>Pseudomonadati</taxon>
        <taxon>Acidobacteriota</taxon>
        <taxon>Terriglobia</taxon>
        <taxon>Terriglobales</taxon>
        <taxon>Acidobacteriaceae</taxon>
        <taxon>Tunturiibacter</taxon>
    </lineage>
</organism>
<dbReference type="Gene3D" id="2.60.40.10">
    <property type="entry name" value="Immunoglobulins"/>
    <property type="match status" value="2"/>
</dbReference>
<feature type="region of interest" description="Disordered" evidence="1">
    <location>
        <begin position="794"/>
        <end position="813"/>
    </location>
</feature>
<feature type="chain" id="PRO_5030834477" evidence="2">
    <location>
        <begin position="33"/>
        <end position="813"/>
    </location>
</feature>
<dbReference type="EMBL" id="JACCCV010000001">
    <property type="protein sequence ID" value="NYF50834.1"/>
    <property type="molecule type" value="Genomic_DNA"/>
</dbReference>